<protein>
    <submittedName>
        <fullName evidence="1">Uncharacterized protein</fullName>
    </submittedName>
</protein>
<accession>A0A0F9BSU5</accession>
<organism evidence="1">
    <name type="scientific">marine sediment metagenome</name>
    <dbReference type="NCBI Taxonomy" id="412755"/>
    <lineage>
        <taxon>unclassified sequences</taxon>
        <taxon>metagenomes</taxon>
        <taxon>ecological metagenomes</taxon>
    </lineage>
</organism>
<dbReference type="AlphaFoldDB" id="A0A0F9BSU5"/>
<dbReference type="EMBL" id="LAZR01036393">
    <property type="protein sequence ID" value="KKL24955.1"/>
    <property type="molecule type" value="Genomic_DNA"/>
</dbReference>
<proteinExistence type="predicted"/>
<name>A0A0F9BSU5_9ZZZZ</name>
<reference evidence="1" key="1">
    <citation type="journal article" date="2015" name="Nature">
        <title>Complex archaea that bridge the gap between prokaryotes and eukaryotes.</title>
        <authorList>
            <person name="Spang A."/>
            <person name="Saw J.H."/>
            <person name="Jorgensen S.L."/>
            <person name="Zaremba-Niedzwiedzka K."/>
            <person name="Martijn J."/>
            <person name="Lind A.E."/>
            <person name="van Eijk R."/>
            <person name="Schleper C."/>
            <person name="Guy L."/>
            <person name="Ettema T.J."/>
        </authorList>
    </citation>
    <scope>NUCLEOTIDE SEQUENCE</scope>
</reference>
<feature type="non-terminal residue" evidence="1">
    <location>
        <position position="28"/>
    </location>
</feature>
<comment type="caution">
    <text evidence="1">The sequence shown here is derived from an EMBL/GenBank/DDBJ whole genome shotgun (WGS) entry which is preliminary data.</text>
</comment>
<evidence type="ECO:0000313" key="1">
    <source>
        <dbReference type="EMBL" id="KKL24955.1"/>
    </source>
</evidence>
<gene>
    <name evidence="1" type="ORF">LCGC14_2410100</name>
</gene>
<sequence>MKGIKICNVLKKESDTMFKNLDDVEEYA</sequence>